<dbReference type="Proteomes" id="UP001153620">
    <property type="component" value="Chromosome 2"/>
</dbReference>
<sequence>MASSVILTILSTIHQIVVFIGRYVFKNFVYGEKGEKVPPINNPLLLESATSLARKIRTREVSSVEVMTAFIERVKEINPIINCVVDERFSDALKESEEVDKFIASGAMSEEEMEQKKPFLGLPISTKDSIRVKGMINTAGCFHRKDIIADNDAPVVQNMKKAGAIFYCLTNVPELCMWFESNNEIFGRTRNPYDTFRICGGSSGGEGAIQAAGASPFGIGSDIGGSIRMPSFFNGIFGHKTSRHIVSNEGQHPSVHTAEEEHMLGIGPMCRFASDLKPMLKLLAKEEKVALLRLDEPVDVKKIKVYYQENDLGGDFVTPVDKDIQIALMKVVDYFKNSLNLEVTKTHISRTKNNIPMWLANMSCRGSIPLAQQISPNPSQKVNLYLELVKKLFGKSHHTLAVILTALKAEFGVKADTPEHKYLQEERDKTIEDFQDILKDDGIFLYPSHASVATYHSETLLRPLNFTYTSLINLLGMPSCNIPLGLGREGVPVGIQVVSNYNNDRLCLAVACELEKAFGGWVNPNP</sequence>
<dbReference type="PANTHER" id="PTHR43372:SF4">
    <property type="entry name" value="FATTY-ACID AMIDE HYDROLASE 2"/>
    <property type="match status" value="1"/>
</dbReference>
<evidence type="ECO:0000256" key="1">
    <source>
        <dbReference type="PIRSR" id="PIRSR001221-1"/>
    </source>
</evidence>
<dbReference type="SUPFAM" id="SSF75304">
    <property type="entry name" value="Amidase signature (AS) enzymes"/>
    <property type="match status" value="1"/>
</dbReference>
<dbReference type="EMBL" id="OU895878">
    <property type="protein sequence ID" value="CAG9804172.1"/>
    <property type="molecule type" value="Genomic_DNA"/>
</dbReference>
<evidence type="ECO:0000259" key="2">
    <source>
        <dbReference type="Pfam" id="PF01425"/>
    </source>
</evidence>
<name>A0A9N9RWI4_9DIPT</name>
<feature type="active site" description="Charge relay system" evidence="1">
    <location>
        <position position="127"/>
    </location>
</feature>
<dbReference type="PANTHER" id="PTHR43372">
    <property type="entry name" value="FATTY-ACID AMIDE HYDROLASE"/>
    <property type="match status" value="1"/>
</dbReference>
<dbReference type="Pfam" id="PF01425">
    <property type="entry name" value="Amidase"/>
    <property type="match status" value="1"/>
</dbReference>
<gene>
    <name evidence="3" type="ORF">CHIRRI_LOCUS7065</name>
</gene>
<organism evidence="3 4">
    <name type="scientific">Chironomus riparius</name>
    <dbReference type="NCBI Taxonomy" id="315576"/>
    <lineage>
        <taxon>Eukaryota</taxon>
        <taxon>Metazoa</taxon>
        <taxon>Ecdysozoa</taxon>
        <taxon>Arthropoda</taxon>
        <taxon>Hexapoda</taxon>
        <taxon>Insecta</taxon>
        <taxon>Pterygota</taxon>
        <taxon>Neoptera</taxon>
        <taxon>Endopterygota</taxon>
        <taxon>Diptera</taxon>
        <taxon>Nematocera</taxon>
        <taxon>Chironomoidea</taxon>
        <taxon>Chironomidae</taxon>
        <taxon>Chironominae</taxon>
        <taxon>Chironomus</taxon>
    </lineage>
</organism>
<dbReference type="GO" id="GO:0012505">
    <property type="term" value="C:endomembrane system"/>
    <property type="evidence" value="ECO:0007669"/>
    <property type="project" value="TreeGrafter"/>
</dbReference>
<feature type="active site" description="Charge relay system" evidence="1">
    <location>
        <position position="202"/>
    </location>
</feature>
<dbReference type="InterPro" id="IPR036928">
    <property type="entry name" value="AS_sf"/>
</dbReference>
<accession>A0A9N9RWI4</accession>
<dbReference type="OrthoDB" id="6428749at2759"/>
<keyword evidence="4" id="KW-1185">Reference proteome</keyword>
<protein>
    <recommendedName>
        <fullName evidence="2">Amidase domain-containing protein</fullName>
    </recommendedName>
</protein>
<dbReference type="InterPro" id="IPR023631">
    <property type="entry name" value="Amidase_dom"/>
</dbReference>
<dbReference type="PIRSF" id="PIRSF001221">
    <property type="entry name" value="Amidase_fungi"/>
    <property type="match status" value="1"/>
</dbReference>
<dbReference type="Gene3D" id="3.90.1300.10">
    <property type="entry name" value="Amidase signature (AS) domain"/>
    <property type="match status" value="1"/>
</dbReference>
<proteinExistence type="predicted"/>
<feature type="active site" description="Acyl-ester intermediate" evidence="1">
    <location>
        <position position="226"/>
    </location>
</feature>
<evidence type="ECO:0000313" key="4">
    <source>
        <dbReference type="Proteomes" id="UP001153620"/>
    </source>
</evidence>
<dbReference type="AlphaFoldDB" id="A0A9N9RWI4"/>
<reference evidence="3" key="2">
    <citation type="submission" date="2022-10" db="EMBL/GenBank/DDBJ databases">
        <authorList>
            <consortium name="ENA_rothamsted_submissions"/>
            <consortium name="culmorum"/>
            <person name="King R."/>
        </authorList>
    </citation>
    <scope>NUCLEOTIDE SEQUENCE</scope>
</reference>
<evidence type="ECO:0000313" key="3">
    <source>
        <dbReference type="EMBL" id="CAG9804172.1"/>
    </source>
</evidence>
<reference evidence="3" key="1">
    <citation type="submission" date="2022-01" db="EMBL/GenBank/DDBJ databases">
        <authorList>
            <person name="King R."/>
        </authorList>
    </citation>
    <scope>NUCLEOTIDE SEQUENCE</scope>
</reference>
<feature type="domain" description="Amidase" evidence="2">
    <location>
        <begin position="65"/>
        <end position="508"/>
    </location>
</feature>
<dbReference type="InterPro" id="IPR052739">
    <property type="entry name" value="FAAH2"/>
</dbReference>